<dbReference type="HAMAP" id="MF_00347">
    <property type="entry name" value="Polyphosphate_kinase"/>
    <property type="match status" value="1"/>
</dbReference>
<dbReference type="InterPro" id="IPR041108">
    <property type="entry name" value="PP_kinase_C_1"/>
</dbReference>
<dbReference type="GO" id="GO:0006799">
    <property type="term" value="P:polyphosphate biosynthetic process"/>
    <property type="evidence" value="ECO:0007669"/>
    <property type="project" value="UniProtKB-UniRule"/>
</dbReference>
<keyword evidence="4 6" id="KW-0418">Kinase</keyword>
<comment type="caution">
    <text evidence="12">The sequence shown here is derived from an EMBL/GenBank/DDBJ whole genome shotgun (WGS) entry which is preliminary data.</text>
</comment>
<gene>
    <name evidence="12" type="primary">ppk1</name>
    <name evidence="6" type="synonym">ppk</name>
    <name evidence="12" type="ORF">COA96_14025</name>
</gene>
<dbReference type="Pfam" id="PF13090">
    <property type="entry name" value="PP_kinase_C"/>
    <property type="match status" value="1"/>
</dbReference>
<dbReference type="InterPro" id="IPR025200">
    <property type="entry name" value="PPK_C_dom2"/>
</dbReference>
<evidence type="ECO:0000256" key="5">
    <source>
        <dbReference type="ARBA" id="ARBA00022840"/>
    </source>
</evidence>
<evidence type="ECO:0000256" key="3">
    <source>
        <dbReference type="ARBA" id="ARBA00022741"/>
    </source>
</evidence>
<evidence type="ECO:0000256" key="6">
    <source>
        <dbReference type="HAMAP-Rule" id="MF_00347"/>
    </source>
</evidence>
<dbReference type="InterPro" id="IPR025198">
    <property type="entry name" value="PPK_N_dom"/>
</dbReference>
<comment type="cofactor">
    <cofactor evidence="6">
        <name>Mg(2+)</name>
        <dbReference type="ChEBI" id="CHEBI:18420"/>
    </cofactor>
</comment>
<feature type="binding site" evidence="6">
    <location>
        <position position="424"/>
    </location>
    <ligand>
        <name>Mg(2+)</name>
        <dbReference type="ChEBI" id="CHEBI:18420"/>
    </ligand>
</feature>
<dbReference type="InterPro" id="IPR036832">
    <property type="entry name" value="PPK_N_dom_sf"/>
</dbReference>
<comment type="function">
    <text evidence="6 7">Catalyzes the reversible transfer of the terminal phosphate of ATP to form a long-chain polyphosphate (polyP).</text>
</comment>
<organism evidence="12 13">
    <name type="scientific">SAR86 cluster bacterium</name>
    <dbReference type="NCBI Taxonomy" id="2030880"/>
    <lineage>
        <taxon>Bacteria</taxon>
        <taxon>Pseudomonadati</taxon>
        <taxon>Pseudomonadota</taxon>
        <taxon>Gammaproteobacteria</taxon>
        <taxon>SAR86 cluster</taxon>
    </lineage>
</organism>
<protein>
    <recommendedName>
        <fullName evidence="6 7">Polyphosphate kinase</fullName>
        <ecNumber evidence="6 7">2.7.4.1</ecNumber>
    </recommendedName>
    <alternativeName>
        <fullName evidence="6">ATP-polyphosphate phosphotransferase</fullName>
    </alternativeName>
    <alternativeName>
        <fullName evidence="6">Polyphosphoric acid kinase</fullName>
    </alternativeName>
</protein>
<keyword evidence="1 6" id="KW-0597">Phosphoprotein</keyword>
<accession>A0A2A5AUU6</accession>
<dbReference type="GO" id="GO:0009358">
    <property type="term" value="C:polyphosphate kinase complex"/>
    <property type="evidence" value="ECO:0007669"/>
    <property type="project" value="InterPro"/>
</dbReference>
<feature type="binding site" evidence="6">
    <location>
        <position position="517"/>
    </location>
    <ligand>
        <name>ATP</name>
        <dbReference type="ChEBI" id="CHEBI:30616"/>
    </ligand>
</feature>
<dbReference type="InterPro" id="IPR003414">
    <property type="entry name" value="PP_kinase"/>
</dbReference>
<evidence type="ECO:0000259" key="10">
    <source>
        <dbReference type="Pfam" id="PF13090"/>
    </source>
</evidence>
<comment type="similarity">
    <text evidence="6 7">Belongs to the polyphosphate kinase 1 (PPK1) family.</text>
</comment>
<evidence type="ECO:0000256" key="7">
    <source>
        <dbReference type="RuleBase" id="RU003800"/>
    </source>
</evidence>
<dbReference type="SUPFAM" id="SSF143724">
    <property type="entry name" value="PHP14-like"/>
    <property type="match status" value="1"/>
</dbReference>
<feature type="domain" description="Polyphosphate kinase C-terminal" evidence="10">
    <location>
        <begin position="552"/>
        <end position="717"/>
    </location>
</feature>
<feature type="active site" description="Phosphohistidine intermediate" evidence="6">
    <location>
        <position position="484"/>
    </location>
</feature>
<feature type="binding site" evidence="6">
    <location>
        <position position="454"/>
    </location>
    <ligand>
        <name>Mg(2+)</name>
        <dbReference type="ChEBI" id="CHEBI:18420"/>
    </ligand>
</feature>
<dbReference type="EMBL" id="NVVJ01000057">
    <property type="protein sequence ID" value="PCJ22558.1"/>
    <property type="molecule type" value="Genomic_DNA"/>
</dbReference>
<dbReference type="NCBIfam" id="TIGR03705">
    <property type="entry name" value="poly_P_kin"/>
    <property type="match status" value="1"/>
</dbReference>
<keyword evidence="2 6" id="KW-0808">Transferase</keyword>
<dbReference type="PANTHER" id="PTHR30218:SF0">
    <property type="entry name" value="POLYPHOSPHATE KINASE"/>
    <property type="match status" value="1"/>
</dbReference>
<dbReference type="PANTHER" id="PTHR30218">
    <property type="entry name" value="POLYPHOSPHATE KINASE"/>
    <property type="match status" value="1"/>
</dbReference>
<feature type="binding site" evidence="6">
    <location>
        <position position="613"/>
    </location>
    <ligand>
        <name>ATP</name>
        <dbReference type="ChEBI" id="CHEBI:30616"/>
    </ligand>
</feature>
<evidence type="ECO:0000259" key="8">
    <source>
        <dbReference type="Pfam" id="PF02503"/>
    </source>
</evidence>
<sequence length="732" mass="83583">MPESPTNSSLEIVIDNTQDAESNSESDLLSELTVERTTGQEIGQDNEIDLDSEIYYENRELSYFKFNLRVLNQAKDLRHPLMERLIFLLIFSSNLDEFFEIRVSFLKKQLDFGRQRPGPDGKYPEQILKELHGQVREALDEQYRILNEDLLPSLAEEDIHFLPRHEWNDELKEWTRNYFDNEILPVVSPLGLDPAHPFPRLVNKSLNFILSLDGKDAFGRESGLAIVPAPRSLPRLIKVPSELLPKGDNFIFLSSIIHAYVGEFFPGMTVTECHQFRVTRNSDLEMTNVEVEDYAMALQGQLHRRRFGAATKLEVGMNCPSELTNFLLERFNLTEDELFRLDGPVNLQRLMALTGMLDRPDLLFPKFSPGMPPALEEGAYIFSAVDKEDQLLLHPFQSFLPVIDWVRQAAKDPTVLSIKQTLYRTNESSELVEALSEAARNGKEVTVVIELRARFDEEENIHFASILQEAGAVVVYGVMGYKTHAKMLLFVRRVGNKLKRYAHLGTGNYHRKNSLLYTDYSLMTADETVCADVHKVFQQITGMGKKIHPKLLIHAPFNLRKSLVKMIEHEELVARNGQSAHIIAKLNALTDPAVIKALYSASMAGVKIDLIVRGICCLKPGIPHISENIRVVSIIGRFLEHSRVYYFKNSTHTVYCSSADWMERNLSNRIEVCFPILKKKHISRIVDELNLYLDDRYQSWELQADGEYIELEEEASKDSDGGVQSKLLKLLG</sequence>
<feature type="domain" description="Polyphosphate kinase middle" evidence="8">
    <location>
        <begin position="172"/>
        <end position="353"/>
    </location>
</feature>
<evidence type="ECO:0000256" key="2">
    <source>
        <dbReference type="ARBA" id="ARBA00022679"/>
    </source>
</evidence>
<dbReference type="Pfam" id="PF02503">
    <property type="entry name" value="PP_kinase"/>
    <property type="match status" value="1"/>
</dbReference>
<keyword evidence="3 6" id="KW-0547">Nucleotide-binding</keyword>
<comment type="PTM">
    <text evidence="6 7">An intermediate of this reaction is the autophosphorylated ppk in which a phosphate is covalently linked to a histidine residue through a N-P bond.</text>
</comment>
<evidence type="ECO:0000256" key="4">
    <source>
        <dbReference type="ARBA" id="ARBA00022777"/>
    </source>
</evidence>
<name>A0A2A5AUU6_9GAMM</name>
<evidence type="ECO:0000313" key="13">
    <source>
        <dbReference type="Proteomes" id="UP000218327"/>
    </source>
</evidence>
<proteinExistence type="inferred from homology"/>
<dbReference type="Gene3D" id="3.30.1840.10">
    <property type="entry name" value="Polyphosphate kinase middle domain"/>
    <property type="match status" value="1"/>
</dbReference>
<dbReference type="Gene3D" id="1.20.58.310">
    <property type="entry name" value="Polyphosphate kinase N-terminal domain"/>
    <property type="match status" value="1"/>
</dbReference>
<dbReference type="Pfam" id="PF17941">
    <property type="entry name" value="PP_kinase_C_1"/>
    <property type="match status" value="1"/>
</dbReference>
<dbReference type="Pfam" id="PF13089">
    <property type="entry name" value="PP_kinase_N"/>
    <property type="match status" value="1"/>
</dbReference>
<dbReference type="GO" id="GO:0008976">
    <property type="term" value="F:polyphosphate kinase activity"/>
    <property type="evidence" value="ECO:0007669"/>
    <property type="project" value="UniProtKB-UniRule"/>
</dbReference>
<evidence type="ECO:0000256" key="1">
    <source>
        <dbReference type="ARBA" id="ARBA00022553"/>
    </source>
</evidence>
<feature type="domain" description="Polyphosphate kinase N-terminal" evidence="9">
    <location>
        <begin position="56"/>
        <end position="161"/>
    </location>
</feature>
<dbReference type="SUPFAM" id="SSF56024">
    <property type="entry name" value="Phospholipase D/nuclease"/>
    <property type="match status" value="2"/>
</dbReference>
<dbReference type="CDD" id="cd09168">
    <property type="entry name" value="PLDc_PaPPK1_C2_like"/>
    <property type="match status" value="1"/>
</dbReference>
<evidence type="ECO:0000259" key="11">
    <source>
        <dbReference type="Pfam" id="PF17941"/>
    </source>
</evidence>
<dbReference type="NCBIfam" id="NF003921">
    <property type="entry name" value="PRK05443.2-2"/>
    <property type="match status" value="1"/>
</dbReference>
<feature type="domain" description="Polyphosphate kinase C-terminal" evidence="11">
    <location>
        <begin position="381"/>
        <end position="545"/>
    </location>
</feature>
<dbReference type="InterPro" id="IPR024953">
    <property type="entry name" value="PP_kinase_middle"/>
</dbReference>
<keyword evidence="6" id="KW-0460">Magnesium</keyword>
<feature type="binding site" evidence="6">
    <location>
        <position position="641"/>
    </location>
    <ligand>
        <name>ATP</name>
        <dbReference type="ChEBI" id="CHEBI:30616"/>
    </ligand>
</feature>
<dbReference type="GO" id="GO:0046872">
    <property type="term" value="F:metal ion binding"/>
    <property type="evidence" value="ECO:0007669"/>
    <property type="project" value="UniProtKB-KW"/>
</dbReference>
<keyword evidence="6" id="KW-0479">Metal-binding</keyword>
<dbReference type="PIRSF" id="PIRSF015589">
    <property type="entry name" value="PP_kinase"/>
    <property type="match status" value="1"/>
</dbReference>
<feature type="binding site" evidence="6">
    <location>
        <position position="94"/>
    </location>
    <ligand>
        <name>ATP</name>
        <dbReference type="ChEBI" id="CHEBI:30616"/>
    </ligand>
</feature>
<dbReference type="Proteomes" id="UP000218327">
    <property type="component" value="Unassembled WGS sequence"/>
</dbReference>
<dbReference type="InterPro" id="IPR036830">
    <property type="entry name" value="PP_kinase_middle_dom_sf"/>
</dbReference>
<dbReference type="EC" id="2.7.4.1" evidence="6 7"/>
<keyword evidence="5 6" id="KW-0067">ATP-binding</keyword>
<evidence type="ECO:0000313" key="12">
    <source>
        <dbReference type="EMBL" id="PCJ22558.1"/>
    </source>
</evidence>
<dbReference type="AlphaFoldDB" id="A0A2A5AUU6"/>
<dbReference type="SUPFAM" id="SSF140356">
    <property type="entry name" value="PPK N-terminal domain-like"/>
    <property type="match status" value="1"/>
</dbReference>
<reference evidence="13" key="1">
    <citation type="submission" date="2017-08" db="EMBL/GenBank/DDBJ databases">
        <title>A dynamic microbial community with high functional redundancy inhabits the cold, oxic subseafloor aquifer.</title>
        <authorList>
            <person name="Tully B.J."/>
            <person name="Wheat C.G."/>
            <person name="Glazer B.T."/>
            <person name="Huber J.A."/>
        </authorList>
    </citation>
    <scope>NUCLEOTIDE SEQUENCE [LARGE SCALE GENOMIC DNA]</scope>
</reference>
<dbReference type="NCBIfam" id="NF003917">
    <property type="entry name" value="PRK05443.1-1"/>
    <property type="match status" value="1"/>
</dbReference>
<evidence type="ECO:0000259" key="9">
    <source>
        <dbReference type="Pfam" id="PF13089"/>
    </source>
</evidence>
<dbReference type="NCBIfam" id="NF003918">
    <property type="entry name" value="PRK05443.1-2"/>
    <property type="match status" value="1"/>
</dbReference>
<dbReference type="Gene3D" id="3.30.870.10">
    <property type="entry name" value="Endonuclease Chain A"/>
    <property type="match status" value="2"/>
</dbReference>
<comment type="catalytic activity">
    <reaction evidence="6 7">
        <text>[phosphate](n) + ATP = [phosphate](n+1) + ADP</text>
        <dbReference type="Rhea" id="RHEA:19573"/>
        <dbReference type="Rhea" id="RHEA-COMP:9859"/>
        <dbReference type="Rhea" id="RHEA-COMP:14280"/>
        <dbReference type="ChEBI" id="CHEBI:16838"/>
        <dbReference type="ChEBI" id="CHEBI:30616"/>
        <dbReference type="ChEBI" id="CHEBI:456216"/>
        <dbReference type="EC" id="2.7.4.1"/>
    </reaction>
</comment>
<dbReference type="GO" id="GO:0005524">
    <property type="term" value="F:ATP binding"/>
    <property type="evidence" value="ECO:0007669"/>
    <property type="project" value="UniProtKB-KW"/>
</dbReference>